<evidence type="ECO:0000313" key="4">
    <source>
        <dbReference type="Proteomes" id="UP001620626"/>
    </source>
</evidence>
<dbReference type="Proteomes" id="UP001620626">
    <property type="component" value="Unassembled WGS sequence"/>
</dbReference>
<keyword evidence="1" id="KW-0175">Coiled coil</keyword>
<dbReference type="AlphaFoldDB" id="A0ABD2L827"/>
<feature type="region of interest" description="Disordered" evidence="2">
    <location>
        <begin position="126"/>
        <end position="161"/>
    </location>
</feature>
<comment type="caution">
    <text evidence="3">The sequence shown here is derived from an EMBL/GenBank/DDBJ whole genome shotgun (WGS) entry which is preliminary data.</text>
</comment>
<feature type="coiled-coil region" evidence="1">
    <location>
        <begin position="37"/>
        <end position="92"/>
    </location>
</feature>
<evidence type="ECO:0000313" key="3">
    <source>
        <dbReference type="EMBL" id="KAL3111390.1"/>
    </source>
</evidence>
<dbReference type="EMBL" id="JBICBT010000507">
    <property type="protein sequence ID" value="KAL3111390.1"/>
    <property type="molecule type" value="Genomic_DNA"/>
</dbReference>
<evidence type="ECO:0000256" key="1">
    <source>
        <dbReference type="SAM" id="Coils"/>
    </source>
</evidence>
<reference evidence="3 4" key="1">
    <citation type="submission" date="2024-10" db="EMBL/GenBank/DDBJ databases">
        <authorList>
            <person name="Kim D."/>
        </authorList>
    </citation>
    <scope>NUCLEOTIDE SEQUENCE [LARGE SCALE GENOMIC DNA]</scope>
    <source>
        <strain evidence="3">BH-2024</strain>
    </source>
</reference>
<protein>
    <submittedName>
        <fullName evidence="3">Uncharacterized protein</fullName>
    </submittedName>
</protein>
<gene>
    <name evidence="3" type="ORF">niasHT_019620</name>
</gene>
<name>A0ABD2L827_9BILA</name>
<sequence>MHIPKIEFSEEIVPSLANLSLTHQPIDANSLYLLRLIEGQQRVINRLTLTNRQLQRTIEQLTLTNQQLTLTNQQQQQTIEHQQQNIQLLQNYWPQQLQHAPALGPGFLGDQQQQYALGGQQLQHAPALGPGFLGDQPENFGVHQQHIQAQHGPPPPPPPPQ</sequence>
<evidence type="ECO:0000256" key="2">
    <source>
        <dbReference type="SAM" id="MobiDB-lite"/>
    </source>
</evidence>
<keyword evidence="4" id="KW-1185">Reference proteome</keyword>
<proteinExistence type="predicted"/>
<accession>A0ABD2L827</accession>
<organism evidence="3 4">
    <name type="scientific">Heterodera trifolii</name>
    <dbReference type="NCBI Taxonomy" id="157864"/>
    <lineage>
        <taxon>Eukaryota</taxon>
        <taxon>Metazoa</taxon>
        <taxon>Ecdysozoa</taxon>
        <taxon>Nematoda</taxon>
        <taxon>Chromadorea</taxon>
        <taxon>Rhabditida</taxon>
        <taxon>Tylenchina</taxon>
        <taxon>Tylenchomorpha</taxon>
        <taxon>Tylenchoidea</taxon>
        <taxon>Heteroderidae</taxon>
        <taxon>Heteroderinae</taxon>
        <taxon>Heterodera</taxon>
    </lineage>
</organism>
<feature type="compositionally biased region" description="Pro residues" evidence="2">
    <location>
        <begin position="152"/>
        <end position="161"/>
    </location>
</feature>